<gene>
    <name evidence="1" type="ORF">C1O66_09690</name>
</gene>
<dbReference type="Gene3D" id="3.40.50.2000">
    <property type="entry name" value="Glycogen Phosphorylase B"/>
    <property type="match status" value="1"/>
</dbReference>
<keyword evidence="2" id="KW-1185">Reference proteome</keyword>
<comment type="caution">
    <text evidence="1">The sequence shown here is derived from an EMBL/GenBank/DDBJ whole genome shotgun (WGS) entry which is preliminary data.</text>
</comment>
<name>A0A2N8KWF5_9BURK</name>
<dbReference type="EMBL" id="POSP01000003">
    <property type="protein sequence ID" value="PND37770.1"/>
    <property type="molecule type" value="Genomic_DNA"/>
</dbReference>
<reference evidence="1 2" key="1">
    <citation type="submission" date="2018-01" db="EMBL/GenBank/DDBJ databases">
        <title>Draft genome sequence of Paucibacter aquatile CR182 isolated from freshwater of the Nakdong River.</title>
        <authorList>
            <person name="Choi A."/>
            <person name="Chung E.J."/>
        </authorList>
    </citation>
    <scope>NUCLEOTIDE SEQUENCE [LARGE SCALE GENOMIC DNA]</scope>
    <source>
        <strain evidence="1 2">CR182</strain>
    </source>
</reference>
<sequence>MERSCLKAADHLTYISGPMLPKAEQIANIQLSDKATLISNGFDEKLLDNITRTNKALNGRQMKLGYFGAVDHGEQSYRDPATVFKTLEKLPENKVQFVIHGPSKLEAGWEQRLGSRLMNGGKLTHLEAIQRMFEMDALVLLHTREEGADEVITGKVFEYISTGLPIISIGPKTMAVNQLLRDDPTFFSVDHRDEAHLLATIEKLHGQSLGGPVRRAESIIKAFSRTTQHEKFIQLLKVKEGNCE</sequence>
<dbReference type="Proteomes" id="UP000235916">
    <property type="component" value="Unassembled WGS sequence"/>
</dbReference>
<evidence type="ECO:0000313" key="2">
    <source>
        <dbReference type="Proteomes" id="UP000235916"/>
    </source>
</evidence>
<proteinExistence type="predicted"/>
<dbReference type="SUPFAM" id="SSF53756">
    <property type="entry name" value="UDP-Glycosyltransferase/glycogen phosphorylase"/>
    <property type="match status" value="1"/>
</dbReference>
<organism evidence="1 2">
    <name type="scientific">Kinneretia aquatilis</name>
    <dbReference type="NCBI Taxonomy" id="2070761"/>
    <lineage>
        <taxon>Bacteria</taxon>
        <taxon>Pseudomonadati</taxon>
        <taxon>Pseudomonadota</taxon>
        <taxon>Betaproteobacteria</taxon>
        <taxon>Burkholderiales</taxon>
        <taxon>Sphaerotilaceae</taxon>
        <taxon>Roseateles</taxon>
    </lineage>
</organism>
<dbReference type="AlphaFoldDB" id="A0A2N8KWF5"/>
<evidence type="ECO:0008006" key="3">
    <source>
        <dbReference type="Google" id="ProtNLM"/>
    </source>
</evidence>
<protein>
    <recommendedName>
        <fullName evidence="3">Glycosyl transferase family 1 domain-containing protein</fullName>
    </recommendedName>
</protein>
<accession>A0A2N8KWF5</accession>
<evidence type="ECO:0000313" key="1">
    <source>
        <dbReference type="EMBL" id="PND37770.1"/>
    </source>
</evidence>